<evidence type="ECO:0000256" key="4">
    <source>
        <dbReference type="ARBA" id="ARBA00022801"/>
    </source>
</evidence>
<keyword evidence="5" id="KW-0460">Magnesium</keyword>
<protein>
    <recommendedName>
        <fullName evidence="5">Ribonuclease VapC</fullName>
        <shortName evidence="5">RNase VapC</shortName>
        <ecNumber evidence="5">3.1.-.-</ecNumber>
    </recommendedName>
    <alternativeName>
        <fullName evidence="5">Toxin VapC</fullName>
    </alternativeName>
</protein>
<organism evidence="7 8">
    <name type="scientific">Methylobacterium gossipiicola</name>
    <dbReference type="NCBI Taxonomy" id="582675"/>
    <lineage>
        <taxon>Bacteria</taxon>
        <taxon>Pseudomonadati</taxon>
        <taxon>Pseudomonadota</taxon>
        <taxon>Alphaproteobacteria</taxon>
        <taxon>Hyphomicrobiales</taxon>
        <taxon>Methylobacteriaceae</taxon>
        <taxon>Methylobacterium</taxon>
    </lineage>
</organism>
<dbReference type="OrthoDB" id="32625at2"/>
<evidence type="ECO:0000256" key="5">
    <source>
        <dbReference type="HAMAP-Rule" id="MF_00265"/>
    </source>
</evidence>
<dbReference type="InterPro" id="IPR002716">
    <property type="entry name" value="PIN_dom"/>
</dbReference>
<keyword evidence="1 5" id="KW-1277">Toxin-antitoxin system</keyword>
<feature type="binding site" evidence="5">
    <location>
        <position position="103"/>
    </location>
    <ligand>
        <name>Mg(2+)</name>
        <dbReference type="ChEBI" id="CHEBI:18420"/>
    </ligand>
</feature>
<dbReference type="RefSeq" id="WP_091971205.1">
    <property type="nucleotide sequence ID" value="NZ_FOPM01000008.1"/>
</dbReference>
<keyword evidence="4 5" id="KW-0378">Hydrolase</keyword>
<keyword evidence="3 5" id="KW-0479">Metal-binding</keyword>
<proteinExistence type="inferred from homology"/>
<dbReference type="EC" id="3.1.-.-" evidence="5"/>
<dbReference type="AlphaFoldDB" id="A0A1I2U6M7"/>
<dbReference type="CDD" id="cd09871">
    <property type="entry name" value="PIN_MtVapC28-VapC30-like"/>
    <property type="match status" value="1"/>
</dbReference>
<gene>
    <name evidence="5" type="primary">vapC</name>
    <name evidence="7" type="ORF">SAMN05192565_108169</name>
</gene>
<dbReference type="STRING" id="582675.SAMN05192565_108169"/>
<feature type="domain" description="PIN" evidence="6">
    <location>
        <begin position="1"/>
        <end position="128"/>
    </location>
</feature>
<dbReference type="InterPro" id="IPR022907">
    <property type="entry name" value="VapC_family"/>
</dbReference>
<dbReference type="Gene3D" id="3.40.50.1010">
    <property type="entry name" value="5'-nuclease"/>
    <property type="match status" value="1"/>
</dbReference>
<dbReference type="HAMAP" id="MF_00265">
    <property type="entry name" value="VapC_Nob1"/>
    <property type="match status" value="1"/>
</dbReference>
<dbReference type="GO" id="GO:0004540">
    <property type="term" value="F:RNA nuclease activity"/>
    <property type="evidence" value="ECO:0007669"/>
    <property type="project" value="InterPro"/>
</dbReference>
<comment type="similarity">
    <text evidence="5">Belongs to the PINc/VapC protein family.</text>
</comment>
<evidence type="ECO:0000313" key="8">
    <source>
        <dbReference type="Proteomes" id="UP000199229"/>
    </source>
</evidence>
<evidence type="ECO:0000256" key="2">
    <source>
        <dbReference type="ARBA" id="ARBA00022722"/>
    </source>
</evidence>
<keyword evidence="8" id="KW-1185">Reference proteome</keyword>
<feature type="binding site" evidence="5">
    <location>
        <position position="4"/>
    </location>
    <ligand>
        <name>Mg(2+)</name>
        <dbReference type="ChEBI" id="CHEBI:18420"/>
    </ligand>
</feature>
<sequence>MFVDASAMVAVLTGEQEDVALFRCLEAADRPITSALAIFETASAVCRKKGLSVEAAAREVRELLEQACIRVVALTDTEAHGALAAYARYGKGRGHPAQLNMGDCFAYACARAHDVPLLFIGNDFSRTDIPSALA</sequence>
<dbReference type="InterPro" id="IPR029060">
    <property type="entry name" value="PIN-like_dom_sf"/>
</dbReference>
<accession>A0A1I2U6M7</accession>
<keyword evidence="2 5" id="KW-0540">Nuclease</keyword>
<dbReference type="Proteomes" id="UP000199229">
    <property type="component" value="Unassembled WGS sequence"/>
</dbReference>
<keyword evidence="5" id="KW-0800">Toxin</keyword>
<evidence type="ECO:0000256" key="1">
    <source>
        <dbReference type="ARBA" id="ARBA00022649"/>
    </source>
</evidence>
<evidence type="ECO:0000313" key="7">
    <source>
        <dbReference type="EMBL" id="SFG70486.1"/>
    </source>
</evidence>
<comment type="function">
    <text evidence="5">Toxic component of a toxin-antitoxin (TA) system. An RNase.</text>
</comment>
<name>A0A1I2U6M7_9HYPH</name>
<dbReference type="GO" id="GO:0016787">
    <property type="term" value="F:hydrolase activity"/>
    <property type="evidence" value="ECO:0007669"/>
    <property type="project" value="UniProtKB-KW"/>
</dbReference>
<dbReference type="EMBL" id="FOPM01000008">
    <property type="protein sequence ID" value="SFG70486.1"/>
    <property type="molecule type" value="Genomic_DNA"/>
</dbReference>
<reference evidence="8" key="1">
    <citation type="submission" date="2016-10" db="EMBL/GenBank/DDBJ databases">
        <authorList>
            <person name="Varghese N."/>
            <person name="Submissions S."/>
        </authorList>
    </citation>
    <scope>NUCLEOTIDE SEQUENCE [LARGE SCALE GENOMIC DNA]</scope>
    <source>
        <strain evidence="8">Gh-105</strain>
    </source>
</reference>
<evidence type="ECO:0000259" key="6">
    <source>
        <dbReference type="Pfam" id="PF01850"/>
    </source>
</evidence>
<comment type="cofactor">
    <cofactor evidence="5">
        <name>Mg(2+)</name>
        <dbReference type="ChEBI" id="CHEBI:18420"/>
    </cofactor>
</comment>
<dbReference type="SUPFAM" id="SSF88723">
    <property type="entry name" value="PIN domain-like"/>
    <property type="match status" value="1"/>
</dbReference>
<dbReference type="Pfam" id="PF01850">
    <property type="entry name" value="PIN"/>
    <property type="match status" value="1"/>
</dbReference>
<evidence type="ECO:0000256" key="3">
    <source>
        <dbReference type="ARBA" id="ARBA00022723"/>
    </source>
</evidence>
<dbReference type="GO" id="GO:0000287">
    <property type="term" value="F:magnesium ion binding"/>
    <property type="evidence" value="ECO:0007669"/>
    <property type="project" value="UniProtKB-UniRule"/>
</dbReference>
<dbReference type="GO" id="GO:0090729">
    <property type="term" value="F:toxin activity"/>
    <property type="evidence" value="ECO:0007669"/>
    <property type="project" value="UniProtKB-KW"/>
</dbReference>